<protein>
    <recommendedName>
        <fullName evidence="3">DUF2000 domain-containing protein</fullName>
    </recommendedName>
</protein>
<reference evidence="1 2" key="1">
    <citation type="submission" date="2016-12" db="EMBL/GenBank/DDBJ databases">
        <title>Izhakiella australiana sp. nov. of genus Izhakiella isolated from Australian desert.</title>
        <authorList>
            <person name="Ji M."/>
        </authorList>
    </citation>
    <scope>NUCLEOTIDE SEQUENCE [LARGE SCALE GENOMIC DNA]</scope>
    <source>
        <strain evidence="1 2">D4N98</strain>
    </source>
</reference>
<comment type="caution">
    <text evidence="1">The sequence shown here is derived from an EMBL/GenBank/DDBJ whole genome shotgun (WGS) entry which is preliminary data.</text>
</comment>
<dbReference type="InterPro" id="IPR023476">
    <property type="entry name" value="Pep_tRNA_hydro_II_dom_sf"/>
</dbReference>
<dbReference type="OrthoDB" id="9095096at2"/>
<accession>A0A1S8YPG3</accession>
<dbReference type="Gene3D" id="3.40.1490.10">
    <property type="entry name" value="Bit1"/>
    <property type="match status" value="1"/>
</dbReference>
<organism evidence="1 2">
    <name type="scientific">Izhakiella australiensis</name>
    <dbReference type="NCBI Taxonomy" id="1926881"/>
    <lineage>
        <taxon>Bacteria</taxon>
        <taxon>Pseudomonadati</taxon>
        <taxon>Pseudomonadota</taxon>
        <taxon>Gammaproteobacteria</taxon>
        <taxon>Enterobacterales</taxon>
        <taxon>Erwiniaceae</taxon>
        <taxon>Izhakiella</taxon>
    </lineage>
</organism>
<sequence length="135" mass="13883">MKEERCVLIINPSLAPGKTANAAAVMALTVGQRHPHLVGPALTDGSGLSWPGLIPTGIPVLSATPAVLSTLLSSVLSQNFDVVIFPEQGQMTTDYAAFSAAVAEVTTDALPLLGIAVTGEKKALRKFTAGLSLFA</sequence>
<dbReference type="InterPro" id="IPR018988">
    <property type="entry name" value="DUF2000"/>
</dbReference>
<dbReference type="EMBL" id="MRUL01000003">
    <property type="protein sequence ID" value="OON40752.1"/>
    <property type="molecule type" value="Genomic_DNA"/>
</dbReference>
<keyword evidence="2" id="KW-1185">Reference proteome</keyword>
<dbReference type="Proteomes" id="UP000190667">
    <property type="component" value="Unassembled WGS sequence"/>
</dbReference>
<evidence type="ECO:0000313" key="1">
    <source>
        <dbReference type="EMBL" id="OON40752.1"/>
    </source>
</evidence>
<proteinExistence type="predicted"/>
<gene>
    <name evidence="1" type="ORF">BTJ39_06635</name>
</gene>
<dbReference type="InterPro" id="IPR017021">
    <property type="entry name" value="UCP033763"/>
</dbReference>
<name>A0A1S8YPG3_9GAMM</name>
<dbReference type="AlphaFoldDB" id="A0A1S8YPG3"/>
<dbReference type="PIRSF" id="PIRSF033736">
    <property type="entry name" value="UCP033763"/>
    <property type="match status" value="1"/>
</dbReference>
<dbReference type="SUPFAM" id="SSF102462">
    <property type="entry name" value="Peptidyl-tRNA hydrolase II"/>
    <property type="match status" value="1"/>
</dbReference>
<evidence type="ECO:0008006" key="3">
    <source>
        <dbReference type="Google" id="ProtNLM"/>
    </source>
</evidence>
<dbReference type="STRING" id="1926881.BTJ39_06635"/>
<dbReference type="RefSeq" id="WP_078001896.1">
    <property type="nucleotide sequence ID" value="NZ_MRUL01000003.1"/>
</dbReference>
<dbReference type="Pfam" id="PF09391">
    <property type="entry name" value="DUF2000"/>
    <property type="match status" value="1"/>
</dbReference>
<evidence type="ECO:0000313" key="2">
    <source>
        <dbReference type="Proteomes" id="UP000190667"/>
    </source>
</evidence>